<dbReference type="EMBL" id="ML978155">
    <property type="protein sequence ID" value="KAF2036288.1"/>
    <property type="molecule type" value="Genomic_DNA"/>
</dbReference>
<organism evidence="1 2">
    <name type="scientific">Setomelanomma holmii</name>
    <dbReference type="NCBI Taxonomy" id="210430"/>
    <lineage>
        <taxon>Eukaryota</taxon>
        <taxon>Fungi</taxon>
        <taxon>Dikarya</taxon>
        <taxon>Ascomycota</taxon>
        <taxon>Pezizomycotina</taxon>
        <taxon>Dothideomycetes</taxon>
        <taxon>Pleosporomycetidae</taxon>
        <taxon>Pleosporales</taxon>
        <taxon>Pleosporineae</taxon>
        <taxon>Phaeosphaeriaceae</taxon>
        <taxon>Setomelanomma</taxon>
    </lineage>
</organism>
<dbReference type="Proteomes" id="UP000799777">
    <property type="component" value="Unassembled WGS sequence"/>
</dbReference>
<dbReference type="AlphaFoldDB" id="A0A9P4LSD0"/>
<accession>A0A9P4LSD0</accession>
<gene>
    <name evidence="1" type="ORF">EK21DRAFT_106390</name>
</gene>
<evidence type="ECO:0000313" key="1">
    <source>
        <dbReference type="EMBL" id="KAF2036288.1"/>
    </source>
</evidence>
<name>A0A9P4LSD0_9PLEO</name>
<protein>
    <submittedName>
        <fullName evidence="1">Uncharacterized protein</fullName>
    </submittedName>
</protein>
<sequence length="233" mass="26793">MTDYKQYKQELIRLMHEGEAFGKTNLDNNVKGYYFQHRATGGAQVKGTFTWQRKNVFGEALPLEFSEVTDDSAFVAASRTFGPQVLKADVVKHDQKTWCKTYIDEVAAWEASYQSSAFRTTFWEQFEYRMEKLKEHFGTVRIVICFDLGCLDKESWARNRLTFDLAQYFSTRNSPGGKVRLILEHTVHYGAGFECYQEHFRQASDSGSAVDVGFPGPDITFDPNDRSELPDIQ</sequence>
<reference evidence="1" key="1">
    <citation type="journal article" date="2020" name="Stud. Mycol.">
        <title>101 Dothideomycetes genomes: a test case for predicting lifestyles and emergence of pathogens.</title>
        <authorList>
            <person name="Haridas S."/>
            <person name="Albert R."/>
            <person name="Binder M."/>
            <person name="Bloem J."/>
            <person name="Labutti K."/>
            <person name="Salamov A."/>
            <person name="Andreopoulos B."/>
            <person name="Baker S."/>
            <person name="Barry K."/>
            <person name="Bills G."/>
            <person name="Bluhm B."/>
            <person name="Cannon C."/>
            <person name="Castanera R."/>
            <person name="Culley D."/>
            <person name="Daum C."/>
            <person name="Ezra D."/>
            <person name="Gonzalez J."/>
            <person name="Henrissat B."/>
            <person name="Kuo A."/>
            <person name="Liang C."/>
            <person name="Lipzen A."/>
            <person name="Lutzoni F."/>
            <person name="Magnuson J."/>
            <person name="Mondo S."/>
            <person name="Nolan M."/>
            <person name="Ohm R."/>
            <person name="Pangilinan J."/>
            <person name="Park H.-J."/>
            <person name="Ramirez L."/>
            <person name="Alfaro M."/>
            <person name="Sun H."/>
            <person name="Tritt A."/>
            <person name="Yoshinaga Y."/>
            <person name="Zwiers L.-H."/>
            <person name="Turgeon B."/>
            <person name="Goodwin S."/>
            <person name="Spatafora J."/>
            <person name="Crous P."/>
            <person name="Grigoriev I."/>
        </authorList>
    </citation>
    <scope>NUCLEOTIDE SEQUENCE</scope>
    <source>
        <strain evidence="1">CBS 110217</strain>
    </source>
</reference>
<proteinExistence type="predicted"/>
<evidence type="ECO:0000313" key="2">
    <source>
        <dbReference type="Proteomes" id="UP000799777"/>
    </source>
</evidence>
<keyword evidence="2" id="KW-1185">Reference proteome</keyword>
<comment type="caution">
    <text evidence="1">The sequence shown here is derived from an EMBL/GenBank/DDBJ whole genome shotgun (WGS) entry which is preliminary data.</text>
</comment>